<name>A0A517TZ50_9BACT</name>
<dbReference type="Proteomes" id="UP000317909">
    <property type="component" value="Chromosome"/>
</dbReference>
<keyword evidence="2" id="KW-1185">Reference proteome</keyword>
<gene>
    <name evidence="1" type="ORF">I41_28240</name>
</gene>
<dbReference type="OrthoDB" id="291126at2"/>
<dbReference type="AlphaFoldDB" id="A0A517TZ50"/>
<organism evidence="1 2">
    <name type="scientific">Lacipirellula limnantheis</name>
    <dbReference type="NCBI Taxonomy" id="2528024"/>
    <lineage>
        <taxon>Bacteria</taxon>
        <taxon>Pseudomonadati</taxon>
        <taxon>Planctomycetota</taxon>
        <taxon>Planctomycetia</taxon>
        <taxon>Pirellulales</taxon>
        <taxon>Lacipirellulaceae</taxon>
        <taxon>Lacipirellula</taxon>
    </lineage>
</organism>
<accession>A0A517TZ50</accession>
<evidence type="ECO:0000313" key="1">
    <source>
        <dbReference type="EMBL" id="QDT73635.1"/>
    </source>
</evidence>
<reference evidence="1 2" key="1">
    <citation type="submission" date="2019-02" db="EMBL/GenBank/DDBJ databases">
        <title>Deep-cultivation of Planctomycetes and their phenomic and genomic characterization uncovers novel biology.</title>
        <authorList>
            <person name="Wiegand S."/>
            <person name="Jogler M."/>
            <person name="Boedeker C."/>
            <person name="Pinto D."/>
            <person name="Vollmers J."/>
            <person name="Rivas-Marin E."/>
            <person name="Kohn T."/>
            <person name="Peeters S.H."/>
            <person name="Heuer A."/>
            <person name="Rast P."/>
            <person name="Oberbeckmann S."/>
            <person name="Bunk B."/>
            <person name="Jeske O."/>
            <person name="Meyerdierks A."/>
            <person name="Storesund J.E."/>
            <person name="Kallscheuer N."/>
            <person name="Luecker S."/>
            <person name="Lage O.M."/>
            <person name="Pohl T."/>
            <person name="Merkel B.J."/>
            <person name="Hornburger P."/>
            <person name="Mueller R.-W."/>
            <person name="Bruemmer F."/>
            <person name="Labrenz M."/>
            <person name="Spormann A.M."/>
            <person name="Op den Camp H."/>
            <person name="Overmann J."/>
            <person name="Amann R."/>
            <person name="Jetten M.S.M."/>
            <person name="Mascher T."/>
            <person name="Medema M.H."/>
            <person name="Devos D.P."/>
            <person name="Kaster A.-K."/>
            <person name="Ovreas L."/>
            <person name="Rohde M."/>
            <person name="Galperin M.Y."/>
            <person name="Jogler C."/>
        </authorList>
    </citation>
    <scope>NUCLEOTIDE SEQUENCE [LARGE SCALE GENOMIC DNA]</scope>
    <source>
        <strain evidence="1 2">I41</strain>
    </source>
</reference>
<proteinExistence type="predicted"/>
<sequence length="411" mass="42420">MSARNRQPSLRPGFSIERLEDRRLMAGDVRAQLINGTVFLTETGGNGGAQAVQVSQMQDGRIRVEGGAADDGFTKINGGNAAVFGQPLGALAPRLNLHVNLGGGNDRVVVRDAKLKDVTILAGDSFGQGANDDDFVLVNNLKTSGAVNISTGAGSDSVSVLGTTVGDPTGADDLTVRAGIAGVPGATDLDAVQIQGTAVFGSTRVETGAGADVVSIQNSFFGDATTDPMCIDAGAGADTVELGTTRSLGVVAGPVVARGDLSVFGDSFSDPEAAAGDDVVRMQDVSSPEFITVNLLNGNDVLEITNIHAKFVNLHGEKGNDTFRLTEIYALDTVFAKMGDGDDALDMVAVRAHRVETDGGAGALDKLTTYDMANIPLTRTGFEFVNGKRVQSKGGANDLGGLTNVEFQSTR</sequence>
<dbReference type="EMBL" id="CP036339">
    <property type="protein sequence ID" value="QDT73635.1"/>
    <property type="molecule type" value="Genomic_DNA"/>
</dbReference>
<dbReference type="RefSeq" id="WP_145433204.1">
    <property type="nucleotide sequence ID" value="NZ_CP036339.1"/>
</dbReference>
<dbReference type="KEGG" id="llh:I41_28240"/>
<evidence type="ECO:0000313" key="2">
    <source>
        <dbReference type="Proteomes" id="UP000317909"/>
    </source>
</evidence>
<dbReference type="Gene3D" id="2.160.20.160">
    <property type="match status" value="1"/>
</dbReference>
<protein>
    <submittedName>
        <fullName evidence="1">Uncharacterized protein</fullName>
    </submittedName>
</protein>